<comment type="caution">
    <text evidence="9">The sequence shown here is derived from an EMBL/GenBank/DDBJ whole genome shotgun (WGS) entry which is preliminary data.</text>
</comment>
<dbReference type="Pfam" id="PF02782">
    <property type="entry name" value="FGGY_C"/>
    <property type="match status" value="1"/>
</dbReference>
<accession>A0A520MAI5</accession>
<evidence type="ECO:0000313" key="10">
    <source>
        <dbReference type="Proteomes" id="UP000318359"/>
    </source>
</evidence>
<evidence type="ECO:0000259" key="7">
    <source>
        <dbReference type="Pfam" id="PF00370"/>
    </source>
</evidence>
<evidence type="ECO:0000256" key="5">
    <source>
        <dbReference type="ARBA" id="ARBA00022798"/>
    </source>
</evidence>
<organism evidence="9 10">
    <name type="scientific">SAR86 cluster bacterium</name>
    <dbReference type="NCBI Taxonomy" id="2030880"/>
    <lineage>
        <taxon>Bacteria</taxon>
        <taxon>Pseudomonadati</taxon>
        <taxon>Pseudomonadota</taxon>
        <taxon>Gammaproteobacteria</taxon>
        <taxon>SAR86 cluster</taxon>
    </lineage>
</organism>
<feature type="domain" description="Carbohydrate kinase FGGY N-terminal" evidence="7">
    <location>
        <begin position="4"/>
        <end position="247"/>
    </location>
</feature>
<gene>
    <name evidence="9" type="primary">glpK</name>
    <name evidence="9" type="ORF">EVB00_01470</name>
</gene>
<dbReference type="InterPro" id="IPR000577">
    <property type="entry name" value="Carb_kinase_FGGY"/>
</dbReference>
<feature type="domain" description="Carbohydrate kinase FGGY C-terminal" evidence="8">
    <location>
        <begin position="257"/>
        <end position="444"/>
    </location>
</feature>
<dbReference type="Pfam" id="PF00370">
    <property type="entry name" value="FGGY_N"/>
    <property type="match status" value="1"/>
</dbReference>
<protein>
    <submittedName>
        <fullName evidence="9">Glycerol kinase GlpK</fullName>
        <ecNumber evidence="9">2.7.1.30</ecNumber>
    </submittedName>
</protein>
<dbReference type="Proteomes" id="UP000318359">
    <property type="component" value="Unassembled WGS sequence"/>
</dbReference>
<keyword evidence="2 9" id="KW-0808">Transferase</keyword>
<dbReference type="FunFam" id="3.30.420.40:FF:000008">
    <property type="entry name" value="Glycerol kinase"/>
    <property type="match status" value="1"/>
</dbReference>
<dbReference type="PANTHER" id="PTHR10196:SF69">
    <property type="entry name" value="GLYCEROL KINASE"/>
    <property type="match status" value="1"/>
</dbReference>
<evidence type="ECO:0000256" key="4">
    <source>
        <dbReference type="ARBA" id="ARBA00022777"/>
    </source>
</evidence>
<evidence type="ECO:0000256" key="1">
    <source>
        <dbReference type="ARBA" id="ARBA00009156"/>
    </source>
</evidence>
<dbReference type="NCBIfam" id="NF000756">
    <property type="entry name" value="PRK00047.1"/>
    <property type="match status" value="1"/>
</dbReference>
<dbReference type="PIRSF" id="PIRSF000538">
    <property type="entry name" value="GlpK"/>
    <property type="match status" value="1"/>
</dbReference>
<comment type="similarity">
    <text evidence="1">Belongs to the FGGY kinase family.</text>
</comment>
<keyword evidence="5" id="KW-0319">Glycerol metabolism</keyword>
<dbReference type="GO" id="GO:0005524">
    <property type="term" value="F:ATP binding"/>
    <property type="evidence" value="ECO:0007669"/>
    <property type="project" value="UniProtKB-KW"/>
</dbReference>
<dbReference type="EMBL" id="SHBM01000014">
    <property type="protein sequence ID" value="RZO18193.1"/>
    <property type="molecule type" value="Genomic_DNA"/>
</dbReference>
<dbReference type="GO" id="GO:0004370">
    <property type="term" value="F:glycerol kinase activity"/>
    <property type="evidence" value="ECO:0007669"/>
    <property type="project" value="UniProtKB-EC"/>
</dbReference>
<evidence type="ECO:0000313" key="9">
    <source>
        <dbReference type="EMBL" id="RZO18193.1"/>
    </source>
</evidence>
<dbReference type="EC" id="2.7.1.30" evidence="9"/>
<evidence type="ECO:0000256" key="2">
    <source>
        <dbReference type="ARBA" id="ARBA00022679"/>
    </source>
</evidence>
<keyword evidence="3" id="KW-0547">Nucleotide-binding</keyword>
<dbReference type="Gene3D" id="3.30.420.40">
    <property type="match status" value="2"/>
</dbReference>
<name>A0A520MAI5_9GAMM</name>
<proteinExistence type="inferred from homology"/>
<dbReference type="GO" id="GO:0005829">
    <property type="term" value="C:cytosol"/>
    <property type="evidence" value="ECO:0007669"/>
    <property type="project" value="TreeGrafter"/>
</dbReference>
<dbReference type="GO" id="GO:0006071">
    <property type="term" value="P:glycerol metabolic process"/>
    <property type="evidence" value="ECO:0007669"/>
    <property type="project" value="UniProtKB-KW"/>
</dbReference>
<dbReference type="InterPro" id="IPR018485">
    <property type="entry name" value="FGGY_C"/>
</dbReference>
<evidence type="ECO:0000259" key="8">
    <source>
        <dbReference type="Pfam" id="PF02782"/>
    </source>
</evidence>
<dbReference type="InterPro" id="IPR043129">
    <property type="entry name" value="ATPase_NBD"/>
</dbReference>
<dbReference type="InterPro" id="IPR018484">
    <property type="entry name" value="FGGY_N"/>
</dbReference>
<evidence type="ECO:0000256" key="3">
    <source>
        <dbReference type="ARBA" id="ARBA00022741"/>
    </source>
</evidence>
<evidence type="ECO:0000256" key="6">
    <source>
        <dbReference type="ARBA" id="ARBA00022840"/>
    </source>
</evidence>
<dbReference type="SUPFAM" id="SSF53067">
    <property type="entry name" value="Actin-like ATPase domain"/>
    <property type="match status" value="2"/>
</dbReference>
<dbReference type="PANTHER" id="PTHR10196">
    <property type="entry name" value="SUGAR KINASE"/>
    <property type="match status" value="1"/>
</dbReference>
<sequence length="495" mass="54939">MKKILTIDQGTTSSRSIIFDESFNVLSESQKEYPLSYPNDGWVEADANEILLSVKETLNNVLEDDSSLSSIVGCGITNQRESTVVWEKSSGKAIYPVIIWQDRRTGDFCNSLKEDKQIVDMVAQKTGLLLDPYFSATKLKWILGNVAGAKDKAKKGELAFGTIDSFLIWNLTSEQNHLTDVTNASRTLLFNINDLCWDRELLDLFDIPIEILPDVISSDGLFGNLEFKDHSFPITGVLGDQQSALVGQNCFTEGSMKSTYGTGCFLMVNTKQKILHSKSGLLTTIGYKINNEVSYAIEGSIFSAGTIIQWLRDEMNFFIDSKNSEDFLNQDGNANNLFFVPAFTGLGAPQWNPDIRGSYYGITRDTSRNDLVTAAFNSLCYQTKEILDAISDDGLEVLEMSIDGGMANNNSFAQLLSNITQINISIPVNTEATAIGAAKVASVGCGLVKTIEEYISLEKPKEILSQPSEFNNKDFLKWKEYLNTMLKFSDTFTKK</sequence>
<keyword evidence="6" id="KW-0067">ATP-binding</keyword>
<dbReference type="AlphaFoldDB" id="A0A520MAI5"/>
<reference evidence="9 10" key="1">
    <citation type="submission" date="2019-02" db="EMBL/GenBank/DDBJ databases">
        <title>Prokaryotic population dynamics and viral predation in marine succession experiment using metagenomics: the confinement effect.</title>
        <authorList>
            <person name="Haro-Moreno J.M."/>
            <person name="Rodriguez-Valera F."/>
            <person name="Lopez-Perez M."/>
        </authorList>
    </citation>
    <scope>NUCLEOTIDE SEQUENCE [LARGE SCALE GENOMIC DNA]</scope>
    <source>
        <strain evidence="9">MED-G167</strain>
    </source>
</reference>
<keyword evidence="4 9" id="KW-0418">Kinase</keyword>